<dbReference type="Proteomes" id="UP001138540">
    <property type="component" value="Unassembled WGS sequence"/>
</dbReference>
<evidence type="ECO:0000313" key="3">
    <source>
        <dbReference type="Proteomes" id="UP001138540"/>
    </source>
</evidence>
<dbReference type="RefSeq" id="WP_184151811.1">
    <property type="nucleotide sequence ID" value="NZ_JACHKA010000001.1"/>
</dbReference>
<feature type="domain" description="CheW-like" evidence="1">
    <location>
        <begin position="138"/>
        <end position="281"/>
    </location>
</feature>
<dbReference type="SUPFAM" id="SSF50341">
    <property type="entry name" value="CheW-like"/>
    <property type="match status" value="3"/>
</dbReference>
<name>A0ABR6NDR9_9SPHN</name>
<evidence type="ECO:0000259" key="1">
    <source>
        <dbReference type="PROSITE" id="PS50851"/>
    </source>
</evidence>
<keyword evidence="3" id="KW-1185">Reference proteome</keyword>
<dbReference type="Gene3D" id="2.30.30.40">
    <property type="entry name" value="SH3 Domains"/>
    <property type="match status" value="2"/>
</dbReference>
<dbReference type="PANTHER" id="PTHR22617:SF23">
    <property type="entry name" value="CHEMOTAXIS PROTEIN CHEW"/>
    <property type="match status" value="1"/>
</dbReference>
<dbReference type="InterPro" id="IPR002545">
    <property type="entry name" value="CheW-lke_dom"/>
</dbReference>
<dbReference type="InterPro" id="IPR036061">
    <property type="entry name" value="CheW-like_dom_sf"/>
</dbReference>
<dbReference type="EMBL" id="JACHKA010000001">
    <property type="protein sequence ID" value="MBB5985427.1"/>
    <property type="molecule type" value="Genomic_DNA"/>
</dbReference>
<comment type="caution">
    <text evidence="2">The sequence shown here is derived from an EMBL/GenBank/DDBJ whole genome shotgun (WGS) entry which is preliminary data.</text>
</comment>
<reference evidence="2 3" key="1">
    <citation type="submission" date="2020-08" db="EMBL/GenBank/DDBJ databases">
        <title>Exploring microbial biodiversity for novel pathways involved in the catabolism of aromatic compounds derived from lignin.</title>
        <authorList>
            <person name="Elkins J."/>
        </authorList>
    </citation>
    <scope>NUCLEOTIDE SEQUENCE [LARGE SCALE GENOMIC DNA]</scope>
    <source>
        <strain evidence="2 3">B1D3A</strain>
    </source>
</reference>
<proteinExistence type="predicted"/>
<dbReference type="SMART" id="SM00260">
    <property type="entry name" value="CheW"/>
    <property type="match status" value="3"/>
</dbReference>
<dbReference type="Pfam" id="PF01584">
    <property type="entry name" value="CheW"/>
    <property type="match status" value="3"/>
</dbReference>
<protein>
    <submittedName>
        <fullName evidence="2">Purine-binding chemotaxis protein CheW</fullName>
    </submittedName>
</protein>
<feature type="domain" description="CheW-like" evidence="1">
    <location>
        <begin position="5"/>
        <end position="138"/>
    </location>
</feature>
<feature type="domain" description="CheW-like" evidence="1">
    <location>
        <begin position="301"/>
        <end position="442"/>
    </location>
</feature>
<dbReference type="PROSITE" id="PS50851">
    <property type="entry name" value="CHEW"/>
    <property type="match status" value="3"/>
</dbReference>
<organism evidence="2 3">
    <name type="scientific">Sphingobium lignivorans</name>
    <dbReference type="NCBI Taxonomy" id="2735886"/>
    <lineage>
        <taxon>Bacteria</taxon>
        <taxon>Pseudomonadati</taxon>
        <taxon>Pseudomonadota</taxon>
        <taxon>Alphaproteobacteria</taxon>
        <taxon>Sphingomonadales</taxon>
        <taxon>Sphingomonadaceae</taxon>
        <taxon>Sphingobium</taxon>
    </lineage>
</organism>
<dbReference type="Gene3D" id="2.40.50.180">
    <property type="entry name" value="CheA-289, Domain 4"/>
    <property type="match status" value="3"/>
</dbReference>
<dbReference type="InterPro" id="IPR039315">
    <property type="entry name" value="CheW"/>
</dbReference>
<evidence type="ECO:0000313" key="2">
    <source>
        <dbReference type="EMBL" id="MBB5985427.1"/>
    </source>
</evidence>
<sequence>MAQAAEPLLAFHAGGVRYGIPAAQVRAVAPLPALTAVPLAPPALIGLANLRGEATPVIALSRLLDRPEGAPGRLLLIESSSRFALAIDAVEGVVGPDDAPECPPLETRLAEIFTDRRTLGGRAPTATRAREMAQDEDRLPLLRFMLGDQHFALPLDEIEQVLRVPEAIASLPRSDGVALGTLDYRGGLLPLLSLAALLALPRGDASGARILVAVIGQQRVGLLVDAVDRVIHAPVSRIDPVPAALLRGEAEAVVAGIYRPVAGERLVSVLAAGDLLSRDQIARLAPARPEASAAPGPEIETEALLLVRVGGHRLGFPLAAIDGVARVPERITRLPGAPDFLAGLGRLRGESCPIVDLPVHLGEVARPVRGGAILLCRIAGAPAGLKVDEVAGIVRAPAALLRAAGSLGTSRTRPFERVLALDGGERFALVLSADALFDQVEADLLQAFERTLAEPA</sequence>
<gene>
    <name evidence="2" type="ORF">HNP60_001401</name>
</gene>
<accession>A0ABR6NDR9</accession>
<dbReference type="PANTHER" id="PTHR22617">
    <property type="entry name" value="CHEMOTAXIS SENSOR HISTIDINE KINASE-RELATED"/>
    <property type="match status" value="1"/>
</dbReference>